<accession>A0ABU7C2N0</accession>
<keyword evidence="2" id="KW-1185">Reference proteome</keyword>
<organism evidence="1 2">
    <name type="scientific">Ataeniobius toweri</name>
    <dbReference type="NCBI Taxonomy" id="208326"/>
    <lineage>
        <taxon>Eukaryota</taxon>
        <taxon>Metazoa</taxon>
        <taxon>Chordata</taxon>
        <taxon>Craniata</taxon>
        <taxon>Vertebrata</taxon>
        <taxon>Euteleostomi</taxon>
        <taxon>Actinopterygii</taxon>
        <taxon>Neopterygii</taxon>
        <taxon>Teleostei</taxon>
        <taxon>Neoteleostei</taxon>
        <taxon>Acanthomorphata</taxon>
        <taxon>Ovalentaria</taxon>
        <taxon>Atherinomorphae</taxon>
        <taxon>Cyprinodontiformes</taxon>
        <taxon>Goodeidae</taxon>
        <taxon>Ataeniobius</taxon>
    </lineage>
</organism>
<evidence type="ECO:0000313" key="2">
    <source>
        <dbReference type="Proteomes" id="UP001345963"/>
    </source>
</evidence>
<feature type="non-terminal residue" evidence="1">
    <location>
        <position position="78"/>
    </location>
</feature>
<proteinExistence type="predicted"/>
<comment type="caution">
    <text evidence="1">The sequence shown here is derived from an EMBL/GenBank/DDBJ whole genome shotgun (WGS) entry which is preliminary data.</text>
</comment>
<sequence>MIKPIYALWNSYPISCLRLDSLQAGSFLLLLSPGPSRKRNLSTLQPTYEIFNHYVPDYHPSNKQPFTHSVLWSVLCMW</sequence>
<dbReference type="EMBL" id="JAHUTI010074914">
    <property type="protein sequence ID" value="MED6256426.1"/>
    <property type="molecule type" value="Genomic_DNA"/>
</dbReference>
<dbReference type="Proteomes" id="UP001345963">
    <property type="component" value="Unassembled WGS sequence"/>
</dbReference>
<name>A0ABU7C2N0_9TELE</name>
<evidence type="ECO:0000313" key="1">
    <source>
        <dbReference type="EMBL" id="MED6256426.1"/>
    </source>
</evidence>
<gene>
    <name evidence="1" type="ORF">ATANTOWER_025941</name>
</gene>
<protein>
    <submittedName>
        <fullName evidence="1">Uncharacterized protein</fullName>
    </submittedName>
</protein>
<reference evidence="1 2" key="1">
    <citation type="submission" date="2021-07" db="EMBL/GenBank/DDBJ databases">
        <authorList>
            <person name="Palmer J.M."/>
        </authorList>
    </citation>
    <scope>NUCLEOTIDE SEQUENCE [LARGE SCALE GENOMIC DNA]</scope>
    <source>
        <strain evidence="1 2">AT_MEX2019</strain>
        <tissue evidence="1">Muscle</tissue>
    </source>
</reference>